<comment type="subcellular location">
    <subcellularLocation>
        <location evidence="1">Membrane</location>
        <topology evidence="1">Multi-pass membrane protein</topology>
    </subcellularLocation>
</comment>
<keyword evidence="7" id="KW-0413">Isomerase</keyword>
<evidence type="ECO:0000256" key="8">
    <source>
        <dbReference type="SAM" id="Phobius"/>
    </source>
</evidence>
<keyword evidence="11" id="KW-1185">Reference proteome</keyword>
<evidence type="ECO:0000256" key="2">
    <source>
        <dbReference type="ARBA" id="ARBA00004829"/>
    </source>
</evidence>
<dbReference type="EMBL" id="JAVDWW010000001">
    <property type="protein sequence ID" value="MDR7167061.1"/>
    <property type="molecule type" value="Genomic_DNA"/>
</dbReference>
<feature type="transmembrane region" description="Helical" evidence="8">
    <location>
        <begin position="35"/>
        <end position="57"/>
    </location>
</feature>
<dbReference type="NCBIfam" id="TIGR03462">
    <property type="entry name" value="CarR_dom_SF"/>
    <property type="match status" value="1"/>
</dbReference>
<dbReference type="Proteomes" id="UP001251217">
    <property type="component" value="Unassembled WGS sequence"/>
</dbReference>
<organism evidence="10 11">
    <name type="scientific">Nocardia kruczakiae</name>
    <dbReference type="NCBI Taxonomy" id="261477"/>
    <lineage>
        <taxon>Bacteria</taxon>
        <taxon>Bacillati</taxon>
        <taxon>Actinomycetota</taxon>
        <taxon>Actinomycetes</taxon>
        <taxon>Mycobacteriales</taxon>
        <taxon>Nocardiaceae</taxon>
        <taxon>Nocardia</taxon>
    </lineage>
</organism>
<evidence type="ECO:0000259" key="9">
    <source>
        <dbReference type="Pfam" id="PF18916"/>
    </source>
</evidence>
<keyword evidence="6 8" id="KW-0472">Membrane</keyword>
<evidence type="ECO:0000313" key="11">
    <source>
        <dbReference type="Proteomes" id="UP001251217"/>
    </source>
</evidence>
<feature type="transmembrane region" description="Helical" evidence="8">
    <location>
        <begin position="6"/>
        <end position="28"/>
    </location>
</feature>
<evidence type="ECO:0000256" key="6">
    <source>
        <dbReference type="ARBA" id="ARBA00023136"/>
    </source>
</evidence>
<name>A0ABU1X945_9NOCA</name>
<comment type="pathway">
    <text evidence="2">Carotenoid biosynthesis.</text>
</comment>
<dbReference type="Pfam" id="PF18916">
    <property type="entry name" value="Lycopene_cyc"/>
    <property type="match status" value="1"/>
</dbReference>
<keyword evidence="5 8" id="KW-1133">Transmembrane helix</keyword>
<sequence>MDRWQYFLVLAACLITTAPLEFVGSGVYRRPRRLALALTPALAFVVWDLIAIAAGVWDFSARYLVGVRLPGAIPLEELLFFIVIPLCGLLTFSAVERLLAIRPRGRAGKEVKK</sequence>
<gene>
    <name evidence="10" type="ORF">J2W56_000779</name>
</gene>
<keyword evidence="3 8" id="KW-0812">Transmembrane</keyword>
<evidence type="ECO:0000256" key="7">
    <source>
        <dbReference type="ARBA" id="ARBA00023235"/>
    </source>
</evidence>
<dbReference type="RefSeq" id="WP_063011621.1">
    <property type="nucleotide sequence ID" value="NZ_JAVDWW010000001.1"/>
</dbReference>
<feature type="transmembrane region" description="Helical" evidence="8">
    <location>
        <begin position="77"/>
        <end position="99"/>
    </location>
</feature>
<evidence type="ECO:0000256" key="1">
    <source>
        <dbReference type="ARBA" id="ARBA00004141"/>
    </source>
</evidence>
<proteinExistence type="predicted"/>
<feature type="domain" description="Lycopene cyclase" evidence="9">
    <location>
        <begin position="21"/>
        <end position="92"/>
    </location>
</feature>
<comment type="caution">
    <text evidence="10">The sequence shown here is derived from an EMBL/GenBank/DDBJ whole genome shotgun (WGS) entry which is preliminary data.</text>
</comment>
<protein>
    <submittedName>
        <fullName evidence="10">Lycopene cyclase domain-containing protein</fullName>
    </submittedName>
</protein>
<evidence type="ECO:0000313" key="10">
    <source>
        <dbReference type="EMBL" id="MDR7167061.1"/>
    </source>
</evidence>
<dbReference type="InterPro" id="IPR017825">
    <property type="entry name" value="Lycopene_cyclase_dom"/>
</dbReference>
<evidence type="ECO:0000256" key="3">
    <source>
        <dbReference type="ARBA" id="ARBA00022692"/>
    </source>
</evidence>
<keyword evidence="4" id="KW-0125">Carotenoid biosynthesis</keyword>
<reference evidence="10 11" key="1">
    <citation type="submission" date="2023-07" db="EMBL/GenBank/DDBJ databases">
        <title>Sorghum-associated microbial communities from plants grown in Nebraska, USA.</title>
        <authorList>
            <person name="Schachtman D."/>
        </authorList>
    </citation>
    <scope>NUCLEOTIDE SEQUENCE [LARGE SCALE GENOMIC DNA]</scope>
    <source>
        <strain evidence="10 11">4272</strain>
    </source>
</reference>
<evidence type="ECO:0000256" key="4">
    <source>
        <dbReference type="ARBA" id="ARBA00022746"/>
    </source>
</evidence>
<accession>A0ABU1X945</accession>
<evidence type="ECO:0000256" key="5">
    <source>
        <dbReference type="ARBA" id="ARBA00022989"/>
    </source>
</evidence>